<keyword evidence="1" id="KW-0175">Coiled coil</keyword>
<dbReference type="EMBL" id="OZ024668">
    <property type="protein sequence ID" value="CAK9888338.1"/>
    <property type="molecule type" value="Genomic_DNA"/>
</dbReference>
<evidence type="ECO:0000313" key="4">
    <source>
        <dbReference type="Proteomes" id="UP000326595"/>
    </source>
</evidence>
<dbReference type="EMBL" id="CABVHG010000005">
    <property type="protein sequence ID" value="VVM58769.1"/>
    <property type="molecule type" value="Genomic_DNA"/>
</dbReference>
<dbReference type="RefSeq" id="WP_038994282.1">
    <property type="nucleotide sequence ID" value="NZ_OZ024668.1"/>
</dbReference>
<name>A0A5E6QTI2_PSEFL</name>
<dbReference type="AlphaFoldDB" id="A0A5E6QTI2"/>
<reference evidence="3" key="1">
    <citation type="submission" date="2019-09" db="EMBL/GenBank/DDBJ databases">
        <authorList>
            <person name="Chandra G."/>
            <person name="Truman W A."/>
        </authorList>
    </citation>
    <scope>NUCLEOTIDE SEQUENCE [LARGE SCALE GENOMIC DNA]</scope>
    <source>
        <strain evidence="3">PS652</strain>
    </source>
</reference>
<sequence>MLDSLRCEAQLPGLDPVHVRQAERALARRCQALERQARKAAKQQLAQAQRQAQAVSQAARQQGYAEGILQAAHELAEALLHSQRLAAQLRQEVVDTARSVLREVLGQVEWIEALVGQWPVAGSCSGMPLQVLAPLHSKGEHARLLAALRRQWPGEVQVEYQQQSHYRLQLGEQALEFDPGQIEVQLSEQLLVRCEGLSRVDAQLDQAARETLANSLSHWLQVPDPVAGGNEDAH</sequence>
<accession>A0A5E6QTI2</accession>
<evidence type="ECO:0000256" key="1">
    <source>
        <dbReference type="SAM" id="Coils"/>
    </source>
</evidence>
<organism evidence="3">
    <name type="scientific">Pseudomonas fluorescens</name>
    <dbReference type="NCBI Taxonomy" id="294"/>
    <lineage>
        <taxon>Bacteria</taxon>
        <taxon>Pseudomonadati</taxon>
        <taxon>Pseudomonadota</taxon>
        <taxon>Gammaproteobacteria</taxon>
        <taxon>Pseudomonadales</taxon>
        <taxon>Pseudomonadaceae</taxon>
        <taxon>Pseudomonas</taxon>
    </lineage>
</organism>
<proteinExistence type="predicted"/>
<reference evidence="2 4" key="2">
    <citation type="submission" date="2024-03" db="EMBL/GenBank/DDBJ databases">
        <authorList>
            <person name="Alaster D. Moffat"/>
            <person name="Govind Chandra"/>
            <person name="Andrew W. Truman"/>
        </authorList>
    </citation>
    <scope>NUCLEOTIDE SEQUENCE [LARGE SCALE GENOMIC DNA]</scope>
    <source>
        <strain evidence="2">PS652</strain>
    </source>
</reference>
<gene>
    <name evidence="2" type="ORF">PS652_01163</name>
    <name evidence="3" type="ORF">PS652_01179</name>
</gene>
<dbReference type="Proteomes" id="UP000326595">
    <property type="component" value="Chromosome"/>
</dbReference>
<evidence type="ECO:0000313" key="2">
    <source>
        <dbReference type="EMBL" id="CAK9888338.1"/>
    </source>
</evidence>
<evidence type="ECO:0000313" key="3">
    <source>
        <dbReference type="EMBL" id="VVM58769.1"/>
    </source>
</evidence>
<feature type="coiled-coil region" evidence="1">
    <location>
        <begin position="23"/>
        <end position="58"/>
    </location>
</feature>
<protein>
    <submittedName>
        <fullName evidence="3">Uncharacterized protein</fullName>
    </submittedName>
</protein>